<organism evidence="1 2">
    <name type="scientific">Sorangium cellulosum</name>
    <name type="common">Polyangium cellulosum</name>
    <dbReference type="NCBI Taxonomy" id="56"/>
    <lineage>
        <taxon>Bacteria</taxon>
        <taxon>Pseudomonadati</taxon>
        <taxon>Myxococcota</taxon>
        <taxon>Polyangia</taxon>
        <taxon>Polyangiales</taxon>
        <taxon>Polyangiaceae</taxon>
        <taxon>Sorangium</taxon>
    </lineage>
</organism>
<evidence type="ECO:0000313" key="1">
    <source>
        <dbReference type="EMBL" id="KYG02704.1"/>
    </source>
</evidence>
<accession>A0A150TDB9</accession>
<proteinExistence type="predicted"/>
<sequence length="95" mass="10789">MSPDDIEAYLKARGYLPALSVERDWPRNIAYKWWPPRWPDPRTPPIGIRPRDVPGPRLCSQPLEPVIEAIAHNEDRTPGDVLREIAVIAQLADGE</sequence>
<comment type="caution">
    <text evidence="1">The sequence shown here is derived from an EMBL/GenBank/DDBJ whole genome shotgun (WGS) entry which is preliminary data.</text>
</comment>
<reference evidence="1 2" key="1">
    <citation type="submission" date="2014-02" db="EMBL/GenBank/DDBJ databases">
        <title>The small core and large imbalanced accessory genome model reveals a collaborative survival strategy of Sorangium cellulosum strains in nature.</title>
        <authorList>
            <person name="Han K."/>
            <person name="Peng R."/>
            <person name="Blom J."/>
            <person name="Li Y.-Z."/>
        </authorList>
    </citation>
    <scope>NUCLEOTIDE SEQUENCE [LARGE SCALE GENOMIC DNA]</scope>
    <source>
        <strain evidence="1 2">So0007-03</strain>
    </source>
</reference>
<name>A0A150TDB9_SORCE</name>
<dbReference type="AlphaFoldDB" id="A0A150TDB9"/>
<dbReference type="Proteomes" id="UP000075502">
    <property type="component" value="Unassembled WGS sequence"/>
</dbReference>
<dbReference type="EMBL" id="JEME01002980">
    <property type="protein sequence ID" value="KYG02704.1"/>
    <property type="molecule type" value="Genomic_DNA"/>
</dbReference>
<evidence type="ECO:0000313" key="2">
    <source>
        <dbReference type="Proteomes" id="UP000075502"/>
    </source>
</evidence>
<gene>
    <name evidence="1" type="ORF">BE21_54515</name>
</gene>
<protein>
    <submittedName>
        <fullName evidence="1">Uncharacterized protein</fullName>
    </submittedName>
</protein>